<sequence length="145" mass="15211">MISFILLGIIFILALVVKDYALASAASLLGVLLAIGQKVILHYIQQYAFPIGIFFLMLFLLVPITSGKITIENIIKCITSPIGWGSILAGFMVSFIGGKGVGVLPMNPTILLGVLIGTLIAVLFTKGLPAGLIIAAGIIAIISMK</sequence>
<dbReference type="PANTHER" id="PTHR38452">
    <property type="entry name" value="UPF0756 MEMBRANE PROTEIN YEAL"/>
    <property type="match status" value="1"/>
</dbReference>
<keyword evidence="4 5" id="KW-0472">Membrane</keyword>
<feature type="transmembrane region" description="Helical" evidence="5">
    <location>
        <begin position="77"/>
        <end position="97"/>
    </location>
</feature>
<comment type="caution">
    <text evidence="6">The sequence shown here is derived from an EMBL/GenBank/DDBJ whole genome shotgun (WGS) entry which is preliminary data.</text>
</comment>
<accession>A0A0G8C856</accession>
<proteinExistence type="predicted"/>
<evidence type="ECO:0000313" key="7">
    <source>
        <dbReference type="Proteomes" id="UP000035350"/>
    </source>
</evidence>
<feature type="transmembrane region" description="Helical" evidence="5">
    <location>
        <begin position="47"/>
        <end position="65"/>
    </location>
</feature>
<evidence type="ECO:0000256" key="2">
    <source>
        <dbReference type="ARBA" id="ARBA00022692"/>
    </source>
</evidence>
<dbReference type="RefSeq" id="WP_046958436.1">
    <property type="nucleotide sequence ID" value="NZ_LCYN01000017.1"/>
</dbReference>
<dbReference type="EMBL" id="LCYN01000017">
    <property type="protein sequence ID" value="KKZ95950.1"/>
    <property type="molecule type" value="Genomic_DNA"/>
</dbReference>
<organism evidence="6 7">
    <name type="scientific">Bacillus wiedmannii</name>
    <dbReference type="NCBI Taxonomy" id="1890302"/>
    <lineage>
        <taxon>Bacteria</taxon>
        <taxon>Bacillati</taxon>
        <taxon>Bacillota</taxon>
        <taxon>Bacilli</taxon>
        <taxon>Bacillales</taxon>
        <taxon>Bacillaceae</taxon>
        <taxon>Bacillus</taxon>
        <taxon>Bacillus cereus group</taxon>
    </lineage>
</organism>
<keyword evidence="2 5" id="KW-0812">Transmembrane</keyword>
<gene>
    <name evidence="6" type="ORF">B4147_5191</name>
</gene>
<evidence type="ECO:0008006" key="8">
    <source>
        <dbReference type="Google" id="ProtNLM"/>
    </source>
</evidence>
<dbReference type="Pfam" id="PF04284">
    <property type="entry name" value="DUF441"/>
    <property type="match status" value="1"/>
</dbReference>
<feature type="transmembrane region" description="Helical" evidence="5">
    <location>
        <begin position="109"/>
        <end position="142"/>
    </location>
</feature>
<dbReference type="InterPro" id="IPR007382">
    <property type="entry name" value="UPF0756_TM"/>
</dbReference>
<reference evidence="6 7" key="1">
    <citation type="journal article" date="2015" name="Genome Announc.">
        <title>Next-Generation Whole-Genome Sequencing of Eight Strains of Bacillus cereus, Isolated from Food.</title>
        <authorList>
            <person name="Krawczyk A.O."/>
            <person name="de Jong A."/>
            <person name="Eijlander R.T."/>
            <person name="Berendsen E.M."/>
            <person name="Holsappel S."/>
            <person name="Wells-Bennik M.H."/>
            <person name="Kuipers O.P."/>
        </authorList>
    </citation>
    <scope>NUCLEOTIDE SEQUENCE [LARGE SCALE GENOMIC DNA]</scope>
    <source>
        <strain evidence="6 7">B4147</strain>
    </source>
</reference>
<keyword evidence="1" id="KW-1003">Cell membrane</keyword>
<protein>
    <recommendedName>
        <fullName evidence="8">DUF441 domain-containing protein</fullName>
    </recommendedName>
</protein>
<evidence type="ECO:0000313" key="6">
    <source>
        <dbReference type="EMBL" id="KKZ95950.1"/>
    </source>
</evidence>
<dbReference type="GO" id="GO:0005886">
    <property type="term" value="C:plasma membrane"/>
    <property type="evidence" value="ECO:0007669"/>
    <property type="project" value="TreeGrafter"/>
</dbReference>
<evidence type="ECO:0000256" key="5">
    <source>
        <dbReference type="SAM" id="Phobius"/>
    </source>
</evidence>
<reference evidence="7" key="2">
    <citation type="submission" date="2015-04" db="EMBL/GenBank/DDBJ databases">
        <title>Draft Genome Sequences of Eight Spore-Forming Food Isolates of Bacillus cereus Genome sequencing.</title>
        <authorList>
            <person name="Krawcyk A.O."/>
            <person name="de Jong A."/>
            <person name="Eijlander R.T."/>
            <person name="Berendsen E.M."/>
            <person name="Holsappel S."/>
            <person name="Wells-Bennik M."/>
            <person name="Kuipers O.P."/>
        </authorList>
    </citation>
    <scope>NUCLEOTIDE SEQUENCE [LARGE SCALE GENOMIC DNA]</scope>
    <source>
        <strain evidence="7">B4147</strain>
    </source>
</reference>
<name>A0A0G8C856_9BACI</name>
<dbReference type="PANTHER" id="PTHR38452:SF1">
    <property type="entry name" value="UPF0756 MEMBRANE PROTEIN YEAL"/>
    <property type="match status" value="1"/>
</dbReference>
<keyword evidence="3 5" id="KW-1133">Transmembrane helix</keyword>
<dbReference type="PATRIC" id="fig|1396.433.peg.2032"/>
<evidence type="ECO:0000256" key="3">
    <source>
        <dbReference type="ARBA" id="ARBA00022989"/>
    </source>
</evidence>
<dbReference type="AlphaFoldDB" id="A0A0G8C856"/>
<dbReference type="Proteomes" id="UP000035350">
    <property type="component" value="Unassembled WGS sequence"/>
</dbReference>
<evidence type="ECO:0000256" key="4">
    <source>
        <dbReference type="ARBA" id="ARBA00023136"/>
    </source>
</evidence>
<evidence type="ECO:0000256" key="1">
    <source>
        <dbReference type="ARBA" id="ARBA00022475"/>
    </source>
</evidence>